<gene>
    <name evidence="2" type="ORF">AB5J58_20750</name>
</gene>
<dbReference type="RefSeq" id="WP_329557242.1">
    <property type="nucleotide sequence ID" value="NZ_CP163431.1"/>
</dbReference>
<accession>A0AB39M905</accession>
<sequence length="149" mass="16340">MRAKRSLLGIIGVMVCLLMAVFATGPAQAASASGPRTSDHVQAAAAVSPTISPSTTVSYRTDDQTFTCSAGNLCLEVWDQTVSKWKIFYLYNCNRYSLSNWTGNGYYLNKQTGSVTSYFYDANGNVLRAFSPPQVGDQDWNPVWSVRNC</sequence>
<reference evidence="2" key="1">
    <citation type="submission" date="2024-07" db="EMBL/GenBank/DDBJ databases">
        <authorList>
            <person name="Yu S.T."/>
        </authorList>
    </citation>
    <scope>NUCLEOTIDE SEQUENCE</scope>
    <source>
        <strain evidence="2">R08</strain>
    </source>
</reference>
<name>A0AB39M905_9ACTN</name>
<dbReference type="EMBL" id="CP163431">
    <property type="protein sequence ID" value="XDQ02489.1"/>
    <property type="molecule type" value="Genomic_DNA"/>
</dbReference>
<evidence type="ECO:0000313" key="2">
    <source>
        <dbReference type="EMBL" id="XDQ02489.1"/>
    </source>
</evidence>
<dbReference type="AlphaFoldDB" id="A0AB39M905"/>
<evidence type="ECO:0000256" key="1">
    <source>
        <dbReference type="SAM" id="SignalP"/>
    </source>
</evidence>
<keyword evidence="1" id="KW-0732">Signal</keyword>
<protein>
    <submittedName>
        <fullName evidence="2">Uncharacterized protein</fullName>
    </submittedName>
</protein>
<proteinExistence type="predicted"/>
<feature type="chain" id="PRO_5044190088" evidence="1">
    <location>
        <begin position="30"/>
        <end position="149"/>
    </location>
</feature>
<feature type="signal peptide" evidence="1">
    <location>
        <begin position="1"/>
        <end position="29"/>
    </location>
</feature>
<organism evidence="2">
    <name type="scientific">Streptomyces sp. R08</name>
    <dbReference type="NCBI Taxonomy" id="3238624"/>
    <lineage>
        <taxon>Bacteria</taxon>
        <taxon>Bacillati</taxon>
        <taxon>Actinomycetota</taxon>
        <taxon>Actinomycetes</taxon>
        <taxon>Kitasatosporales</taxon>
        <taxon>Streptomycetaceae</taxon>
        <taxon>Streptomyces</taxon>
    </lineage>
</organism>